<feature type="coiled-coil region" evidence="1">
    <location>
        <begin position="32"/>
        <end position="66"/>
    </location>
</feature>
<gene>
    <name evidence="2" type="ORF">LCGC14_1733590</name>
</gene>
<keyword evidence="1" id="KW-0175">Coiled coil</keyword>
<evidence type="ECO:0000313" key="2">
    <source>
        <dbReference type="EMBL" id="KKM07470.1"/>
    </source>
</evidence>
<sequence length="92" mass="10576">MKKLFISLLFVTVAFAQEPKSDKLTSEESQTVADNMLEIQNLQLQLQGLQLRIDQVQSKYSKLQSELAVKYDKVGCTLSLKRDWICPEKVKE</sequence>
<reference evidence="2" key="1">
    <citation type="journal article" date="2015" name="Nature">
        <title>Complex archaea that bridge the gap between prokaryotes and eukaryotes.</title>
        <authorList>
            <person name="Spang A."/>
            <person name="Saw J.H."/>
            <person name="Jorgensen S.L."/>
            <person name="Zaremba-Niedzwiedzka K."/>
            <person name="Martijn J."/>
            <person name="Lind A.E."/>
            <person name="van Eijk R."/>
            <person name="Schleper C."/>
            <person name="Guy L."/>
            <person name="Ettema T.J."/>
        </authorList>
    </citation>
    <scope>NUCLEOTIDE SEQUENCE</scope>
</reference>
<dbReference type="EMBL" id="LAZR01015763">
    <property type="protein sequence ID" value="KKM07470.1"/>
    <property type="molecule type" value="Genomic_DNA"/>
</dbReference>
<protein>
    <recommendedName>
        <fullName evidence="3">YbgF trimerisation domain-containing protein</fullName>
    </recommendedName>
</protein>
<comment type="caution">
    <text evidence="2">The sequence shown here is derived from an EMBL/GenBank/DDBJ whole genome shotgun (WGS) entry which is preliminary data.</text>
</comment>
<evidence type="ECO:0000256" key="1">
    <source>
        <dbReference type="SAM" id="Coils"/>
    </source>
</evidence>
<organism evidence="2">
    <name type="scientific">marine sediment metagenome</name>
    <dbReference type="NCBI Taxonomy" id="412755"/>
    <lineage>
        <taxon>unclassified sequences</taxon>
        <taxon>metagenomes</taxon>
        <taxon>ecological metagenomes</taxon>
    </lineage>
</organism>
<proteinExistence type="predicted"/>
<accession>A0A0F9H8T3</accession>
<name>A0A0F9H8T3_9ZZZZ</name>
<dbReference type="AlphaFoldDB" id="A0A0F9H8T3"/>
<evidence type="ECO:0008006" key="3">
    <source>
        <dbReference type="Google" id="ProtNLM"/>
    </source>
</evidence>